<feature type="chain" id="PRO_5034068924" evidence="1">
    <location>
        <begin position="18"/>
        <end position="142"/>
    </location>
</feature>
<organism evidence="2 3">
    <name type="scientific">Fusarium albosuccineum</name>
    <dbReference type="NCBI Taxonomy" id="1237068"/>
    <lineage>
        <taxon>Eukaryota</taxon>
        <taxon>Fungi</taxon>
        <taxon>Dikarya</taxon>
        <taxon>Ascomycota</taxon>
        <taxon>Pezizomycotina</taxon>
        <taxon>Sordariomycetes</taxon>
        <taxon>Hypocreomycetidae</taxon>
        <taxon>Hypocreales</taxon>
        <taxon>Nectriaceae</taxon>
        <taxon>Fusarium</taxon>
        <taxon>Fusarium decemcellulare species complex</taxon>
    </lineage>
</organism>
<keyword evidence="3" id="KW-1185">Reference proteome</keyword>
<reference evidence="2 3" key="1">
    <citation type="submission" date="2020-01" db="EMBL/GenBank/DDBJ databases">
        <title>Identification and distribution of gene clusters putatively required for synthesis of sphingolipid metabolism inhibitors in phylogenetically diverse species of the filamentous fungus Fusarium.</title>
        <authorList>
            <person name="Kim H.-S."/>
            <person name="Busman M."/>
            <person name="Brown D.W."/>
            <person name="Divon H."/>
            <person name="Uhlig S."/>
            <person name="Proctor R.H."/>
        </authorList>
    </citation>
    <scope>NUCLEOTIDE SEQUENCE [LARGE SCALE GENOMIC DNA]</scope>
    <source>
        <strain evidence="2 3">NRRL 20459</strain>
    </source>
</reference>
<comment type="caution">
    <text evidence="2">The sequence shown here is derived from an EMBL/GenBank/DDBJ whole genome shotgun (WGS) entry which is preliminary data.</text>
</comment>
<keyword evidence="1" id="KW-0732">Signal</keyword>
<proteinExistence type="predicted"/>
<dbReference type="Proteomes" id="UP000554235">
    <property type="component" value="Unassembled WGS sequence"/>
</dbReference>
<evidence type="ECO:0000256" key="1">
    <source>
        <dbReference type="SAM" id="SignalP"/>
    </source>
</evidence>
<feature type="signal peptide" evidence="1">
    <location>
        <begin position="1"/>
        <end position="17"/>
    </location>
</feature>
<accession>A0A8H4P5K7</accession>
<gene>
    <name evidence="2" type="ORF">FALBO_9848</name>
</gene>
<evidence type="ECO:0000313" key="3">
    <source>
        <dbReference type="Proteomes" id="UP000554235"/>
    </source>
</evidence>
<dbReference type="EMBL" id="JAADYS010001380">
    <property type="protein sequence ID" value="KAF4463334.1"/>
    <property type="molecule type" value="Genomic_DNA"/>
</dbReference>
<name>A0A8H4P5K7_9HYPO</name>
<protein>
    <submittedName>
        <fullName evidence="2">Uncharacterized protein</fullName>
    </submittedName>
</protein>
<dbReference type="AlphaFoldDB" id="A0A8H4P5K7"/>
<evidence type="ECO:0000313" key="2">
    <source>
        <dbReference type="EMBL" id="KAF4463334.1"/>
    </source>
</evidence>
<dbReference type="OrthoDB" id="5329807at2759"/>
<sequence>MQYTITFGLALASLAAAVPAPAPQDPAPDPNDPWKGFIDPWGIYGHKPDTVKRADIEAVREELGMSSDELLEHAKRAGGPTVEDYVGLIPGCDKDPSTIGAPIPGWAVNSGVKIPKEGNDDQCTSGSGGDHCWTEYVINIVG</sequence>